<name>A0A1N6V475_9MICO</name>
<dbReference type="EMBL" id="FTMI01000007">
    <property type="protein sequence ID" value="SIQ72620.1"/>
    <property type="molecule type" value="Genomic_DNA"/>
</dbReference>
<feature type="compositionally biased region" description="Low complexity" evidence="1">
    <location>
        <begin position="311"/>
        <end position="321"/>
    </location>
</feature>
<dbReference type="GeneID" id="95685887"/>
<dbReference type="Proteomes" id="UP000186235">
    <property type="component" value="Unassembled WGS sequence"/>
</dbReference>
<dbReference type="InterPro" id="IPR021391">
    <property type="entry name" value="DUF3027"/>
</dbReference>
<evidence type="ECO:0000313" key="3">
    <source>
        <dbReference type="Proteomes" id="UP000186235"/>
    </source>
</evidence>
<evidence type="ECO:0008006" key="4">
    <source>
        <dbReference type="Google" id="ProtNLM"/>
    </source>
</evidence>
<sequence length="368" mass="38448">MSAVAAAEERVRGVSARAARDAVLTGAVELARAAAQEVAESPEDVGEHLGTVAEADRLISHRFACTMRGYRGWHWTVTLARVPRGRTATVCEVELLPGDGALLAPSWLPWSERLRPGDVGPGDVLPFRADDPRLEPGYVPTGDEEQDAVAIEELALARARVLSPQGRDEAAERWYRGSRGPTTRGAVAAAADCGSCGFLVPLQGSLGQVFGVCANEWSPDDGKVVSLDHGCGAHSETDVEPQRSEWPDPDPLVDELHVEIVTLLESAVARKEAARDGAAPTDTAADETVPAAQDEPTPVADAPTPVDTAPEDSAAVAVEPDAAPDEAETAPVPDAVPDDAETAPDLDATPDETAPGAAVDAAPDEPRE</sequence>
<dbReference type="AlphaFoldDB" id="A0A1N6V475"/>
<feature type="region of interest" description="Disordered" evidence="1">
    <location>
        <begin position="272"/>
        <end position="368"/>
    </location>
</feature>
<evidence type="ECO:0000313" key="2">
    <source>
        <dbReference type="EMBL" id="SIQ72620.1"/>
    </source>
</evidence>
<organism evidence="2 3">
    <name type="scientific">Cellulosimicrobium aquatile</name>
    <dbReference type="NCBI Taxonomy" id="1612203"/>
    <lineage>
        <taxon>Bacteria</taxon>
        <taxon>Bacillati</taxon>
        <taxon>Actinomycetota</taxon>
        <taxon>Actinomycetes</taxon>
        <taxon>Micrococcales</taxon>
        <taxon>Promicromonosporaceae</taxon>
        <taxon>Cellulosimicrobium</taxon>
    </lineage>
</organism>
<gene>
    <name evidence="2" type="ORF">SAMN05518682_3420</name>
</gene>
<accession>A0A1N6V475</accession>
<keyword evidence="3" id="KW-1185">Reference proteome</keyword>
<dbReference type="Pfam" id="PF11228">
    <property type="entry name" value="DUF3027"/>
    <property type="match status" value="1"/>
</dbReference>
<feature type="compositionally biased region" description="Acidic residues" evidence="1">
    <location>
        <begin position="336"/>
        <end position="350"/>
    </location>
</feature>
<reference evidence="3" key="1">
    <citation type="submission" date="2017-01" db="EMBL/GenBank/DDBJ databases">
        <authorList>
            <person name="Varghese N."/>
            <person name="Submissions S."/>
        </authorList>
    </citation>
    <scope>NUCLEOTIDE SEQUENCE [LARGE SCALE GENOMIC DNA]</scope>
    <source>
        <strain evidence="3">3bp</strain>
    </source>
</reference>
<proteinExistence type="predicted"/>
<evidence type="ECO:0000256" key="1">
    <source>
        <dbReference type="SAM" id="MobiDB-lite"/>
    </source>
</evidence>
<protein>
    <recommendedName>
        <fullName evidence="4">DUF3027 domain-containing protein</fullName>
    </recommendedName>
</protein>
<dbReference type="RefSeq" id="WP_076406196.1">
    <property type="nucleotide sequence ID" value="NZ_FTMI01000007.1"/>
</dbReference>